<proteinExistence type="predicted"/>
<evidence type="ECO:0000313" key="2">
    <source>
        <dbReference type="EMBL" id="JAW15898.1"/>
    </source>
</evidence>
<keyword evidence="1" id="KW-0732">Signal</keyword>
<name>A0A224Y0F5_9HEMI</name>
<organism evidence="2">
    <name type="scientific">Panstrongylus lignarius</name>
    <dbReference type="NCBI Taxonomy" id="156445"/>
    <lineage>
        <taxon>Eukaryota</taxon>
        <taxon>Metazoa</taxon>
        <taxon>Ecdysozoa</taxon>
        <taxon>Arthropoda</taxon>
        <taxon>Hexapoda</taxon>
        <taxon>Insecta</taxon>
        <taxon>Pterygota</taxon>
        <taxon>Neoptera</taxon>
        <taxon>Paraneoptera</taxon>
        <taxon>Hemiptera</taxon>
        <taxon>Heteroptera</taxon>
        <taxon>Panheteroptera</taxon>
        <taxon>Cimicomorpha</taxon>
        <taxon>Reduviidae</taxon>
        <taxon>Triatominae</taxon>
        <taxon>Panstrongylus</taxon>
    </lineage>
</organism>
<protein>
    <submittedName>
        <fullName evidence="2">Putative secreted protein</fullName>
    </submittedName>
</protein>
<feature type="signal peptide" evidence="1">
    <location>
        <begin position="1"/>
        <end position="18"/>
    </location>
</feature>
<feature type="chain" id="PRO_5012262596" evidence="1">
    <location>
        <begin position="19"/>
        <end position="74"/>
    </location>
</feature>
<accession>A0A224Y0F5</accession>
<dbReference type="EMBL" id="GFTR01000528">
    <property type="protein sequence ID" value="JAW15898.1"/>
    <property type="molecule type" value="Transcribed_RNA"/>
</dbReference>
<sequence length="74" mass="8341">MSLILMMKVLIAMGTVHQNLIQILMKDLVLQEVGVKVKAPKVQRNVELVLLALQDHTVLKLLSVFGRQILIRVV</sequence>
<evidence type="ECO:0000256" key="1">
    <source>
        <dbReference type="SAM" id="SignalP"/>
    </source>
</evidence>
<reference evidence="2" key="1">
    <citation type="journal article" date="2018" name="PLoS Negl. Trop. Dis.">
        <title>An insight into the salivary gland and fat body transcriptome of Panstrongylus lignarius (Hemiptera: Heteroptera), the main vector of Chagas disease in Peru.</title>
        <authorList>
            <person name="Nevoa J.C."/>
            <person name="Mendes M.T."/>
            <person name="da Silva M.V."/>
            <person name="Soares S.C."/>
            <person name="Oliveira C.J.F."/>
            <person name="Ribeiro J.M.C."/>
        </authorList>
    </citation>
    <scope>NUCLEOTIDE SEQUENCE</scope>
</reference>
<dbReference type="AlphaFoldDB" id="A0A224Y0F5"/>